<dbReference type="InterPro" id="IPR050688">
    <property type="entry name" value="Zinc_finger/UBP_domain"/>
</dbReference>
<dbReference type="PROSITE" id="PS50157">
    <property type="entry name" value="ZINC_FINGER_C2H2_2"/>
    <property type="match status" value="3"/>
</dbReference>
<dbReference type="Proteomes" id="UP001219518">
    <property type="component" value="Unassembled WGS sequence"/>
</dbReference>
<keyword evidence="2" id="KW-0677">Repeat</keyword>
<evidence type="ECO:0000256" key="3">
    <source>
        <dbReference type="ARBA" id="ARBA00022771"/>
    </source>
</evidence>
<dbReference type="Gene3D" id="3.30.160.60">
    <property type="entry name" value="Classic Zinc Finger"/>
    <property type="match status" value="3"/>
</dbReference>
<reference evidence="7" key="2">
    <citation type="journal article" date="2023" name="BMC Genomics">
        <title>Pest status, molecular evolution, and epigenetic factors derived from the genome assembly of Frankliniella fusca, a thysanopteran phytovirus vector.</title>
        <authorList>
            <person name="Catto M.A."/>
            <person name="Labadie P.E."/>
            <person name="Jacobson A.L."/>
            <person name="Kennedy G.G."/>
            <person name="Srinivasan R."/>
            <person name="Hunt B.G."/>
        </authorList>
    </citation>
    <scope>NUCLEOTIDE SEQUENCE</scope>
    <source>
        <strain evidence="7">PL_HMW_Pooled</strain>
    </source>
</reference>
<comment type="caution">
    <text evidence="7">The sequence shown here is derived from an EMBL/GenBank/DDBJ whole genome shotgun (WGS) entry which is preliminary data.</text>
</comment>
<dbReference type="EMBL" id="JAHWGI010000440">
    <property type="protein sequence ID" value="KAK3915525.1"/>
    <property type="molecule type" value="Genomic_DNA"/>
</dbReference>
<dbReference type="Pfam" id="PF13909">
    <property type="entry name" value="zf-H2C2_5"/>
    <property type="match status" value="2"/>
</dbReference>
<dbReference type="AlphaFoldDB" id="A0AAE1H821"/>
<organism evidence="7 8">
    <name type="scientific">Frankliniella fusca</name>
    <dbReference type="NCBI Taxonomy" id="407009"/>
    <lineage>
        <taxon>Eukaryota</taxon>
        <taxon>Metazoa</taxon>
        <taxon>Ecdysozoa</taxon>
        <taxon>Arthropoda</taxon>
        <taxon>Hexapoda</taxon>
        <taxon>Insecta</taxon>
        <taxon>Pterygota</taxon>
        <taxon>Neoptera</taxon>
        <taxon>Paraneoptera</taxon>
        <taxon>Thysanoptera</taxon>
        <taxon>Terebrantia</taxon>
        <taxon>Thripoidea</taxon>
        <taxon>Thripidae</taxon>
        <taxon>Frankliniella</taxon>
    </lineage>
</organism>
<dbReference type="PANTHER" id="PTHR24403:SF67">
    <property type="entry name" value="FI01116P-RELATED"/>
    <property type="match status" value="1"/>
</dbReference>
<evidence type="ECO:0000256" key="2">
    <source>
        <dbReference type="ARBA" id="ARBA00022737"/>
    </source>
</evidence>
<proteinExistence type="predicted"/>
<evidence type="ECO:0000259" key="6">
    <source>
        <dbReference type="PROSITE" id="PS50157"/>
    </source>
</evidence>
<evidence type="ECO:0000256" key="1">
    <source>
        <dbReference type="ARBA" id="ARBA00022723"/>
    </source>
</evidence>
<dbReference type="GO" id="GO:0045944">
    <property type="term" value="P:positive regulation of transcription by RNA polymerase II"/>
    <property type="evidence" value="ECO:0007669"/>
    <property type="project" value="TreeGrafter"/>
</dbReference>
<evidence type="ECO:0000256" key="5">
    <source>
        <dbReference type="PROSITE-ProRule" id="PRU00042"/>
    </source>
</evidence>
<dbReference type="InterPro" id="IPR036236">
    <property type="entry name" value="Znf_C2H2_sf"/>
</dbReference>
<gene>
    <name evidence="7" type="ORF">KUF71_005832</name>
</gene>
<keyword evidence="1" id="KW-0479">Metal-binding</keyword>
<name>A0AAE1H821_9NEOP</name>
<evidence type="ECO:0000313" key="8">
    <source>
        <dbReference type="Proteomes" id="UP001219518"/>
    </source>
</evidence>
<keyword evidence="4" id="KW-0862">Zinc</keyword>
<sequence>MCICIIRQIIAYGFGIRIIPSKIICGVGVADFMHLSGWTVEKPWVCAQCSRAYKWQRSLVSHQRTECGREPQINCKMCGYSTKVKSNLKRHMRRLPPAAFHSRAGKDGRAMPTVMCPTPGCNRKYYWRNSLARHLREECGLEPRFQCPQCSYRAKQKAPMLRHIKTKHKNPYSEPCFIPQL</sequence>
<feature type="domain" description="C2H2-type" evidence="6">
    <location>
        <begin position="44"/>
        <end position="71"/>
    </location>
</feature>
<reference evidence="7" key="1">
    <citation type="submission" date="2021-07" db="EMBL/GenBank/DDBJ databases">
        <authorList>
            <person name="Catto M.A."/>
            <person name="Jacobson A."/>
            <person name="Kennedy G."/>
            <person name="Labadie P."/>
            <person name="Hunt B.G."/>
            <person name="Srinivasan R."/>
        </authorList>
    </citation>
    <scope>NUCLEOTIDE SEQUENCE</scope>
    <source>
        <strain evidence="7">PL_HMW_Pooled</strain>
        <tissue evidence="7">Head</tissue>
    </source>
</reference>
<dbReference type="InterPro" id="IPR013087">
    <property type="entry name" value="Znf_C2H2_type"/>
</dbReference>
<feature type="domain" description="C2H2-type" evidence="6">
    <location>
        <begin position="114"/>
        <end position="143"/>
    </location>
</feature>
<dbReference type="SMART" id="SM00355">
    <property type="entry name" value="ZnF_C2H2"/>
    <property type="match status" value="4"/>
</dbReference>
<dbReference type="GO" id="GO:0008270">
    <property type="term" value="F:zinc ion binding"/>
    <property type="evidence" value="ECO:0007669"/>
    <property type="project" value="UniProtKB-KW"/>
</dbReference>
<dbReference type="SUPFAM" id="SSF57667">
    <property type="entry name" value="beta-beta-alpha zinc fingers"/>
    <property type="match status" value="1"/>
</dbReference>
<dbReference type="GO" id="GO:0005634">
    <property type="term" value="C:nucleus"/>
    <property type="evidence" value="ECO:0007669"/>
    <property type="project" value="TreeGrafter"/>
</dbReference>
<dbReference type="PANTHER" id="PTHR24403">
    <property type="entry name" value="ZINC FINGER PROTEIN"/>
    <property type="match status" value="1"/>
</dbReference>
<keyword evidence="3 5" id="KW-0863">Zinc-finger</keyword>
<protein>
    <submittedName>
        <fullName evidence="7">Longitudinals lacking protein, isoforms J/P/Q/S/Z</fullName>
    </submittedName>
</protein>
<feature type="domain" description="C2H2-type" evidence="6">
    <location>
        <begin position="73"/>
        <end position="106"/>
    </location>
</feature>
<evidence type="ECO:0000313" key="7">
    <source>
        <dbReference type="EMBL" id="KAK3915525.1"/>
    </source>
</evidence>
<accession>A0AAE1H821</accession>
<evidence type="ECO:0000256" key="4">
    <source>
        <dbReference type="ARBA" id="ARBA00022833"/>
    </source>
</evidence>
<keyword evidence="8" id="KW-1185">Reference proteome</keyword>